<name>A0ABY9HS51_9ACTN</name>
<feature type="transmembrane region" description="Helical" evidence="2">
    <location>
        <begin position="143"/>
        <end position="161"/>
    </location>
</feature>
<keyword evidence="2" id="KW-1133">Transmembrane helix</keyword>
<keyword evidence="4" id="KW-1185">Reference proteome</keyword>
<dbReference type="EMBL" id="CP120997">
    <property type="protein sequence ID" value="WLQ36944.1"/>
    <property type="molecule type" value="Genomic_DNA"/>
</dbReference>
<feature type="transmembrane region" description="Helical" evidence="2">
    <location>
        <begin position="173"/>
        <end position="195"/>
    </location>
</feature>
<evidence type="ECO:0000256" key="2">
    <source>
        <dbReference type="SAM" id="Phobius"/>
    </source>
</evidence>
<dbReference type="Proteomes" id="UP001239522">
    <property type="component" value="Chromosome"/>
</dbReference>
<protein>
    <submittedName>
        <fullName evidence="3">TIGR04222 domain-containing membrane protein</fullName>
    </submittedName>
</protein>
<keyword evidence="2" id="KW-0472">Membrane</keyword>
<feature type="region of interest" description="Disordered" evidence="1">
    <location>
        <begin position="294"/>
        <end position="335"/>
    </location>
</feature>
<feature type="compositionally biased region" description="Gly residues" evidence="1">
    <location>
        <begin position="324"/>
        <end position="335"/>
    </location>
</feature>
<dbReference type="RefSeq" id="WP_306058706.1">
    <property type="nucleotide sequence ID" value="NZ_CP120997.1"/>
</dbReference>
<feature type="compositionally biased region" description="Gly residues" evidence="1">
    <location>
        <begin position="294"/>
        <end position="303"/>
    </location>
</feature>
<keyword evidence="2" id="KW-0812">Transmembrane</keyword>
<evidence type="ECO:0000313" key="3">
    <source>
        <dbReference type="EMBL" id="WLQ36944.1"/>
    </source>
</evidence>
<gene>
    <name evidence="3" type="ORF">P8A18_27485</name>
</gene>
<proteinExistence type="predicted"/>
<dbReference type="InterPro" id="IPR026467">
    <property type="entry name" value="Ser/Gly_Cys_C_dom"/>
</dbReference>
<organism evidence="3 4">
    <name type="scientific">Streptomyces castrisilvae</name>
    <dbReference type="NCBI Taxonomy" id="3033811"/>
    <lineage>
        <taxon>Bacteria</taxon>
        <taxon>Bacillati</taxon>
        <taxon>Actinomycetota</taxon>
        <taxon>Actinomycetes</taxon>
        <taxon>Kitasatosporales</taxon>
        <taxon>Streptomycetaceae</taxon>
        <taxon>Streptomyces</taxon>
    </lineage>
</organism>
<reference evidence="3 4" key="1">
    <citation type="submission" date="2023-03" db="EMBL/GenBank/DDBJ databases">
        <title>Isolation and description of six Streptomyces strains from soil environments, able to metabolize different microbial glucans.</title>
        <authorList>
            <person name="Widen T."/>
            <person name="Larsbrink J."/>
        </authorList>
    </citation>
    <scope>NUCLEOTIDE SEQUENCE [LARGE SCALE GENOMIC DNA]</scope>
    <source>
        <strain evidence="3 4">Mut1</strain>
    </source>
</reference>
<accession>A0ABY9HS51</accession>
<sequence length="335" mass="33149">MAAACFVLTLAVVLSCVLLITGLARTRRGQGGPLHDLYEAAFLNGGPGRVVDTALTAMQADGRLNVGGPGIVAVLHPVAHDPVERAVLQEHAAAPNGALHTLRVAAMRHPAVQETGHGLAARGLLAAPGANAKWRVWGLVQTLLCFLALPVAFGLAVSGFMSDSGGPGWRVPFFVVVVPAVAGGFVTGLVCAAAARSRVTRAGRGAAAEFRAAHAHRAEPALLVAVHGLRAVPDPALRTHLIAAARTRPVRPSHTRYTSYTSTDSSGMLLAPSVWCAGSSPGGGCGSSPGSSCGGANGCGSGSSCGSSGSSCGGGSSCGSSGSSCGGGSSCGSSS</sequence>
<dbReference type="NCBIfam" id="TIGR04222">
    <property type="entry name" value="near_uncomplex"/>
    <property type="match status" value="1"/>
</dbReference>
<evidence type="ECO:0000256" key="1">
    <source>
        <dbReference type="SAM" id="MobiDB-lite"/>
    </source>
</evidence>
<feature type="transmembrane region" description="Helical" evidence="2">
    <location>
        <begin position="6"/>
        <end position="24"/>
    </location>
</feature>
<evidence type="ECO:0000313" key="4">
    <source>
        <dbReference type="Proteomes" id="UP001239522"/>
    </source>
</evidence>